<dbReference type="AlphaFoldDB" id="A0A437R1T0"/>
<comment type="caution">
    <text evidence="1">The sequence shown here is derived from an EMBL/GenBank/DDBJ whole genome shotgun (WGS) entry which is preliminary data.</text>
</comment>
<sequence>MLRFDGRKLRPIWALWLLITTVLAGCSRIDANTLFSDYQQRLSRVLDLPAAEVQLTPLPQLSPLPPLPAIRELKYQLTDSRLNLLDLVALRHCNLQLLIAERNNSLGKVMSSANLLGYELQLLAGLKPCLVHPDLTDALKADLQQIYIQKQQQLPLVLQNFLTTDLTLRKQLTGQPRLLTQGASNAVAEPLTALKNLNVLKQQVLAQHETIYPTLTAAFINQQLAVLHHGSFIADWQYSLRQSNAWLTLLNQQLSKLPVASLCQKQAKVEILNNILMQIFIAKVQSYLAELDGISHQLLPELTLLYQGTKLENSVDERLAKPAQQLRDLMKHHVSWYQQLQQQCGTKPPSPKGQHAENR</sequence>
<proteinExistence type="predicted"/>
<dbReference type="RefSeq" id="WP_127697772.1">
    <property type="nucleotide sequence ID" value="NZ_SACS01000003.1"/>
</dbReference>
<evidence type="ECO:0000313" key="2">
    <source>
        <dbReference type="Proteomes" id="UP000283077"/>
    </source>
</evidence>
<dbReference type="OrthoDB" id="5760979at2"/>
<keyword evidence="2" id="KW-1185">Reference proteome</keyword>
<dbReference type="Proteomes" id="UP000283077">
    <property type="component" value="Unassembled WGS sequence"/>
</dbReference>
<organism evidence="1 2">
    <name type="scientific">Rheinheimera riviphila</name>
    <dbReference type="NCBI Taxonomy" id="1834037"/>
    <lineage>
        <taxon>Bacteria</taxon>
        <taxon>Pseudomonadati</taxon>
        <taxon>Pseudomonadota</taxon>
        <taxon>Gammaproteobacteria</taxon>
        <taxon>Chromatiales</taxon>
        <taxon>Chromatiaceae</taxon>
        <taxon>Rheinheimera</taxon>
    </lineage>
</organism>
<dbReference type="PROSITE" id="PS51257">
    <property type="entry name" value="PROKAR_LIPOPROTEIN"/>
    <property type="match status" value="1"/>
</dbReference>
<dbReference type="Pfam" id="PF11279">
    <property type="entry name" value="DUF3080"/>
    <property type="match status" value="1"/>
</dbReference>
<protein>
    <submittedName>
        <fullName evidence="1">DUF3080 family protein</fullName>
    </submittedName>
</protein>
<dbReference type="EMBL" id="SACS01000003">
    <property type="protein sequence ID" value="RVU40759.1"/>
    <property type="molecule type" value="Genomic_DNA"/>
</dbReference>
<gene>
    <name evidence="1" type="ORF">EOE67_04045</name>
</gene>
<reference evidence="1 2" key="1">
    <citation type="submission" date="2019-01" db="EMBL/GenBank/DDBJ databases">
        <authorList>
            <person name="Chen W.-M."/>
        </authorList>
    </citation>
    <scope>NUCLEOTIDE SEQUENCE [LARGE SCALE GENOMIC DNA]</scope>
    <source>
        <strain evidence="1 2">KYPC3</strain>
    </source>
</reference>
<accession>A0A437R1T0</accession>
<dbReference type="InterPro" id="IPR021431">
    <property type="entry name" value="DUF3080"/>
</dbReference>
<evidence type="ECO:0000313" key="1">
    <source>
        <dbReference type="EMBL" id="RVU40759.1"/>
    </source>
</evidence>
<name>A0A437R1T0_9GAMM</name>